<dbReference type="RefSeq" id="WP_204970504.1">
    <property type="nucleotide sequence ID" value="NZ_JAUEII010000026.1"/>
</dbReference>
<dbReference type="Gene3D" id="3.80.10.10">
    <property type="entry name" value="Ribonuclease Inhibitor"/>
    <property type="match status" value="1"/>
</dbReference>
<name>A0ABT7X7R6_9BACE</name>
<dbReference type="InterPro" id="IPR032675">
    <property type="entry name" value="LRR_dom_sf"/>
</dbReference>
<proteinExistence type="predicted"/>
<organism evidence="1 2">
    <name type="scientific">Bacteroides gallinaceum</name>
    <dbReference type="NCBI Taxonomy" id="1462571"/>
    <lineage>
        <taxon>Bacteria</taxon>
        <taxon>Pseudomonadati</taxon>
        <taxon>Bacteroidota</taxon>
        <taxon>Bacteroidia</taxon>
        <taxon>Bacteroidales</taxon>
        <taxon>Bacteroidaceae</taxon>
        <taxon>Bacteroides</taxon>
    </lineage>
</organism>
<comment type="caution">
    <text evidence="1">The sequence shown here is derived from an EMBL/GenBank/DDBJ whole genome shotgun (WGS) entry which is preliminary data.</text>
</comment>
<dbReference type="Proteomes" id="UP001167871">
    <property type="component" value="Unassembled WGS sequence"/>
</dbReference>
<accession>A0ABT7X7R6</accession>
<reference evidence="1" key="1">
    <citation type="submission" date="2023-06" db="EMBL/GenBank/DDBJ databases">
        <authorList>
            <person name="Zeman M."/>
            <person name="Kubasova T."/>
            <person name="Jahodarova E."/>
            <person name="Nykrynova M."/>
            <person name="Rychlik I."/>
        </authorList>
    </citation>
    <scope>NUCLEOTIDE SEQUENCE</scope>
    <source>
        <strain evidence="1">84_SSukc20</strain>
    </source>
</reference>
<keyword evidence="2" id="KW-1185">Reference proteome</keyword>
<gene>
    <name evidence="1" type="ORF">QVO10_11920</name>
</gene>
<evidence type="ECO:0008006" key="3">
    <source>
        <dbReference type="Google" id="ProtNLM"/>
    </source>
</evidence>
<dbReference type="EMBL" id="JAUEII010000026">
    <property type="protein sequence ID" value="MDN0050085.1"/>
    <property type="molecule type" value="Genomic_DNA"/>
</dbReference>
<sequence length="299" mass="34909">METYIFEKEIFERSYTFIQVDDGQSFDIEYIRDNKIDGFVVTANDIKTKIKDIKRIATCKFLRALNLNTLLYENISELSNLNNLEYISLYGKVDYKIPFSSLNNLWCIYLNYDKKTCESIFDCTNIENLFFDNYLCKSSFEFNSLTKLRRIGLMKTNLTEFDVIHNMPYIEHIGIGYDSNLTNLDWLYGNESLTSISLKNCKNINNWEIIGSVNNVKQITIDNCGVLPSLGFLNKLTNLQEIRILGSTYIKDNKIRELLEMPQLEYISIPVKKEYDLTLLDLNNFNLQKTNGRCCTDDK</sequence>
<evidence type="ECO:0000313" key="2">
    <source>
        <dbReference type="Proteomes" id="UP001167871"/>
    </source>
</evidence>
<reference evidence="1" key="2">
    <citation type="submission" date="2024-05" db="EMBL/GenBank/DDBJ databases">
        <title>Identification and characterization of horizontal gene transfer across gut microbiota members of farm animals based on homology search.</title>
        <authorList>
            <person name="Schwarzerova J."/>
            <person name="Nykrynova M."/>
            <person name="Jureckova K."/>
            <person name="Cejkova D."/>
            <person name="Rychlik I."/>
        </authorList>
    </citation>
    <scope>NUCLEOTIDE SEQUENCE</scope>
    <source>
        <strain evidence="1">84_SSukc20</strain>
    </source>
</reference>
<evidence type="ECO:0000313" key="1">
    <source>
        <dbReference type="EMBL" id="MDN0050085.1"/>
    </source>
</evidence>
<protein>
    <recommendedName>
        <fullName evidence="3">Leucine-rich repeat domain-containing protein</fullName>
    </recommendedName>
</protein>
<dbReference type="SUPFAM" id="SSF52058">
    <property type="entry name" value="L domain-like"/>
    <property type="match status" value="1"/>
</dbReference>